<accession>A0AA40BPL1</accession>
<sequence>MNTESSEGSKGPVRGACQRLCPAINESSTPFPLPLLPPALADLLRAALLHFAESPSWAYGINGFFLWTASKACQIPVKGASRSDGPTTGFWLGELENAIWVAAVSRTIVLMHGNKTPIPVLTRQALREGFYTLFNLTKDTRHFAESCVCEDKVFAYEDTSYHKDIYAENVLPIGWAVPTVPAVADKKPIKASDKTRRSAKATVEKISDDEMELRKASIKRIEINHIETCDRLVWPEMDREAEADTLRRDRQQARSKGAATPAPTKPVDHSFSPSGIASLYVGKQRPFSSRIIAAHWVMATPLLEKAEKDATAFSAKLRRGCHIMAFDPVASQAAASVPAPVKAAKAESKNSFALLGDE</sequence>
<organism evidence="2 3">
    <name type="scientific">Schizothecium vesticola</name>
    <dbReference type="NCBI Taxonomy" id="314040"/>
    <lineage>
        <taxon>Eukaryota</taxon>
        <taxon>Fungi</taxon>
        <taxon>Dikarya</taxon>
        <taxon>Ascomycota</taxon>
        <taxon>Pezizomycotina</taxon>
        <taxon>Sordariomycetes</taxon>
        <taxon>Sordariomycetidae</taxon>
        <taxon>Sordariales</taxon>
        <taxon>Schizotheciaceae</taxon>
        <taxon>Schizothecium</taxon>
    </lineage>
</organism>
<dbReference type="Proteomes" id="UP001172155">
    <property type="component" value="Unassembled WGS sequence"/>
</dbReference>
<dbReference type="AlphaFoldDB" id="A0AA40BPL1"/>
<evidence type="ECO:0000313" key="2">
    <source>
        <dbReference type="EMBL" id="KAK0738089.1"/>
    </source>
</evidence>
<gene>
    <name evidence="2" type="ORF">B0T18DRAFT_394443</name>
</gene>
<keyword evidence="3" id="KW-1185">Reference proteome</keyword>
<protein>
    <submittedName>
        <fullName evidence="2">Uncharacterized protein</fullName>
    </submittedName>
</protein>
<proteinExistence type="predicted"/>
<evidence type="ECO:0000313" key="3">
    <source>
        <dbReference type="Proteomes" id="UP001172155"/>
    </source>
</evidence>
<evidence type="ECO:0000256" key="1">
    <source>
        <dbReference type="SAM" id="MobiDB-lite"/>
    </source>
</evidence>
<name>A0AA40BPL1_9PEZI</name>
<feature type="region of interest" description="Disordered" evidence="1">
    <location>
        <begin position="243"/>
        <end position="268"/>
    </location>
</feature>
<reference evidence="2" key="1">
    <citation type="submission" date="2023-06" db="EMBL/GenBank/DDBJ databases">
        <title>Genome-scale phylogeny and comparative genomics of the fungal order Sordariales.</title>
        <authorList>
            <consortium name="Lawrence Berkeley National Laboratory"/>
            <person name="Hensen N."/>
            <person name="Bonometti L."/>
            <person name="Westerberg I."/>
            <person name="Brannstrom I.O."/>
            <person name="Guillou S."/>
            <person name="Cros-Aarteil S."/>
            <person name="Calhoun S."/>
            <person name="Haridas S."/>
            <person name="Kuo A."/>
            <person name="Mondo S."/>
            <person name="Pangilinan J."/>
            <person name="Riley R."/>
            <person name="LaButti K."/>
            <person name="Andreopoulos B."/>
            <person name="Lipzen A."/>
            <person name="Chen C."/>
            <person name="Yanf M."/>
            <person name="Daum C."/>
            <person name="Ng V."/>
            <person name="Clum A."/>
            <person name="Steindorff A."/>
            <person name="Ohm R."/>
            <person name="Martin F."/>
            <person name="Silar P."/>
            <person name="Natvig D."/>
            <person name="Lalanne C."/>
            <person name="Gautier V."/>
            <person name="Ament-velasquez S.L."/>
            <person name="Kruys A."/>
            <person name="Hutchinson M.I."/>
            <person name="Powell A.J."/>
            <person name="Barry K."/>
            <person name="Miller A.N."/>
            <person name="Grigoriev I.V."/>
            <person name="Debuchy R."/>
            <person name="Gladieux P."/>
            <person name="Thoren M.H."/>
            <person name="Johannesson H."/>
        </authorList>
    </citation>
    <scope>NUCLEOTIDE SEQUENCE</scope>
    <source>
        <strain evidence="2">SMH3187-1</strain>
    </source>
</reference>
<dbReference type="EMBL" id="JAUKUD010000007">
    <property type="protein sequence ID" value="KAK0738089.1"/>
    <property type="molecule type" value="Genomic_DNA"/>
</dbReference>
<feature type="compositionally biased region" description="Basic and acidic residues" evidence="1">
    <location>
        <begin position="243"/>
        <end position="252"/>
    </location>
</feature>
<comment type="caution">
    <text evidence="2">The sequence shown here is derived from an EMBL/GenBank/DDBJ whole genome shotgun (WGS) entry which is preliminary data.</text>
</comment>